<dbReference type="Pfam" id="PF08263">
    <property type="entry name" value="LRRNT_2"/>
    <property type="match status" value="1"/>
</dbReference>
<dbReference type="FunFam" id="3.80.10.10:FF:000041">
    <property type="entry name" value="LRR receptor-like serine/threonine-protein kinase ERECTA"/>
    <property type="match status" value="2"/>
</dbReference>
<evidence type="ECO:0000313" key="15">
    <source>
        <dbReference type="EMBL" id="KAK9229565.1"/>
    </source>
</evidence>
<gene>
    <name evidence="15" type="ORF">WN944_022528</name>
</gene>
<dbReference type="SUPFAM" id="SSF52058">
    <property type="entry name" value="L domain-like"/>
    <property type="match status" value="2"/>
</dbReference>
<comment type="similarity">
    <text evidence="2">Belongs to the RLP family.</text>
</comment>
<keyword evidence="7" id="KW-0677">Repeat</keyword>
<organism evidence="15 16">
    <name type="scientific">Citrus x changshan-huyou</name>
    <dbReference type="NCBI Taxonomy" id="2935761"/>
    <lineage>
        <taxon>Eukaryota</taxon>
        <taxon>Viridiplantae</taxon>
        <taxon>Streptophyta</taxon>
        <taxon>Embryophyta</taxon>
        <taxon>Tracheophyta</taxon>
        <taxon>Spermatophyta</taxon>
        <taxon>Magnoliopsida</taxon>
        <taxon>eudicotyledons</taxon>
        <taxon>Gunneridae</taxon>
        <taxon>Pentapetalae</taxon>
        <taxon>rosids</taxon>
        <taxon>malvids</taxon>
        <taxon>Sapindales</taxon>
        <taxon>Rutaceae</taxon>
        <taxon>Aurantioideae</taxon>
        <taxon>Citrus</taxon>
    </lineage>
</organism>
<evidence type="ECO:0000256" key="6">
    <source>
        <dbReference type="ARBA" id="ARBA00022729"/>
    </source>
</evidence>
<sequence length="945" mass="107574">METSFVRLSISVIMITVLMNEMHGYKACLETERTALLQIKSFFISASDIEYKDSILSSWVDDDDDDGMPSDCCHWQRVKCNATTGRVMQLSLKSTTRLNYPYDWFPLLNMSLFHPLEELQSLDLSVNIFSYDSKVAAYDSLRSLKQLKILFLGHNYFDDSIFSYLNTLPSLCTLILHWNRIEGSQTNQGLANLRDLRVLDLSGNLNITSGSLTRLGLANLTNLKRLHLRFCGVTTIQGICELKNLFEMNLERNFIGSPLITCLKNLTRLKILDISSNQLNGSLPSVISNLTSLEYLDLSHNNFEGMFPLSSLANHSKLEGLLLSTRNNTLHVKTENWLPTSQLIVLGLTKCNLNGSYPDFLLHKYHLEYLDLSHNKLVGNFPTWLLRNNPKLEVLLLKNNSFSGILQLPKAKHDFLHHLDISCNNFRGKLPQNMGVILQKLMYMDISKNCFEGNIPYSIGEMKELSLLDLSRNYFSGGLSQSVVTGYFSLELLDLSNNNFEGQFFSEYMNLTRLRHLYFENNNFSGKIKDGLLSSTSLQVLDISTTYYLAIFLTGWVTSHQSLRFFQCQKIIWKVEHLKSFIGGLIPGELFRSCKLVTLNLRDNTFSGRIPHQINEHSNLRFLLLGGNHLQGPIPDQLCQLQKLAMMDLSRNKFSGSIPPCFANVLSWRVGIDDVLNGSKLNSPDLDEEKEFGSLSNNRSSNTMFCMWRWLSALEKRAAIHERVEVEFAMKNRYELYNGSNVNCVTGLDLSCNQLTGEIPSDIGQLQAILALNLSNNSLSGSIPESFSNLKMIESLDISYNKLTGQIPPQLTALNFLATFNVSYNNLSGRTPDKGQFATFDESSYRGNPSLCAWLIQQKYSRTLKPTTTQASGAEEEEEEEEDDDESAIDMVTLYSSFGASYVTVILVLIAILWINSYWRRLWFYSIDRCIDTWYYWLSKYVLCR</sequence>
<evidence type="ECO:0000256" key="10">
    <source>
        <dbReference type="ARBA" id="ARBA00023170"/>
    </source>
</evidence>
<evidence type="ECO:0000256" key="3">
    <source>
        <dbReference type="ARBA" id="ARBA00022475"/>
    </source>
</evidence>
<accession>A0AAP0N3J7</accession>
<dbReference type="SMART" id="SM00369">
    <property type="entry name" value="LRR_TYP"/>
    <property type="match status" value="8"/>
</dbReference>
<protein>
    <recommendedName>
        <fullName evidence="14">Leucine-rich repeat-containing N-terminal plant-type domain-containing protein</fullName>
    </recommendedName>
</protein>
<evidence type="ECO:0000256" key="7">
    <source>
        <dbReference type="ARBA" id="ARBA00022737"/>
    </source>
</evidence>
<dbReference type="Proteomes" id="UP001428341">
    <property type="component" value="Unassembled WGS sequence"/>
</dbReference>
<feature type="compositionally biased region" description="Acidic residues" evidence="12">
    <location>
        <begin position="874"/>
        <end position="887"/>
    </location>
</feature>
<evidence type="ECO:0000259" key="14">
    <source>
        <dbReference type="Pfam" id="PF08263"/>
    </source>
</evidence>
<feature type="domain" description="Leucine-rich repeat-containing N-terminal plant-type" evidence="14">
    <location>
        <begin position="30"/>
        <end position="81"/>
    </location>
</feature>
<evidence type="ECO:0000256" key="2">
    <source>
        <dbReference type="ARBA" id="ARBA00009592"/>
    </source>
</evidence>
<reference evidence="15 16" key="1">
    <citation type="submission" date="2024-05" db="EMBL/GenBank/DDBJ databases">
        <title>Haplotype-resolved chromosome-level genome assembly of Huyou (Citrus changshanensis).</title>
        <authorList>
            <person name="Miao C."/>
            <person name="Chen W."/>
            <person name="Wu Y."/>
            <person name="Wang L."/>
            <person name="Zhao S."/>
            <person name="Grierson D."/>
            <person name="Xu C."/>
            <person name="Chen K."/>
        </authorList>
    </citation>
    <scope>NUCLEOTIDE SEQUENCE [LARGE SCALE GENOMIC DNA]</scope>
    <source>
        <strain evidence="15">01-14</strain>
        <tissue evidence="15">Leaf</tissue>
    </source>
</reference>
<name>A0AAP0N3J7_9ROSI</name>
<dbReference type="Pfam" id="PF00560">
    <property type="entry name" value="LRR_1"/>
    <property type="match status" value="5"/>
</dbReference>
<evidence type="ECO:0000256" key="9">
    <source>
        <dbReference type="ARBA" id="ARBA00023136"/>
    </source>
</evidence>
<dbReference type="FunFam" id="3.80.10.10:FF:000213">
    <property type="entry name" value="Tyrosine-sulfated glycopeptide receptor 1"/>
    <property type="match status" value="1"/>
</dbReference>
<feature type="region of interest" description="Disordered" evidence="12">
    <location>
        <begin position="866"/>
        <end position="887"/>
    </location>
</feature>
<dbReference type="SUPFAM" id="SSF52047">
    <property type="entry name" value="RNI-like"/>
    <property type="match status" value="1"/>
</dbReference>
<evidence type="ECO:0000256" key="1">
    <source>
        <dbReference type="ARBA" id="ARBA00004251"/>
    </source>
</evidence>
<proteinExistence type="inferred from homology"/>
<keyword evidence="10" id="KW-0675">Receptor</keyword>
<dbReference type="Gene3D" id="3.80.10.10">
    <property type="entry name" value="Ribonuclease Inhibitor"/>
    <property type="match status" value="4"/>
</dbReference>
<keyword evidence="4" id="KW-0433">Leucine-rich repeat</keyword>
<dbReference type="InterPro" id="IPR003591">
    <property type="entry name" value="Leu-rich_rpt_typical-subtyp"/>
</dbReference>
<evidence type="ECO:0000256" key="8">
    <source>
        <dbReference type="ARBA" id="ARBA00022989"/>
    </source>
</evidence>
<evidence type="ECO:0000313" key="16">
    <source>
        <dbReference type="Proteomes" id="UP001428341"/>
    </source>
</evidence>
<dbReference type="InterPro" id="IPR001611">
    <property type="entry name" value="Leu-rich_rpt"/>
</dbReference>
<feature type="transmembrane region" description="Helical" evidence="13">
    <location>
        <begin position="894"/>
        <end position="915"/>
    </location>
</feature>
<keyword evidence="11" id="KW-0325">Glycoprotein</keyword>
<dbReference type="InterPro" id="IPR013210">
    <property type="entry name" value="LRR_N_plant-typ"/>
</dbReference>
<dbReference type="InterPro" id="IPR051502">
    <property type="entry name" value="RLP_Defense_Trigger"/>
</dbReference>
<keyword evidence="16" id="KW-1185">Reference proteome</keyword>
<comment type="caution">
    <text evidence="15">The sequence shown here is derived from an EMBL/GenBank/DDBJ whole genome shotgun (WGS) entry which is preliminary data.</text>
</comment>
<keyword evidence="9 13" id="KW-0472">Membrane</keyword>
<dbReference type="PROSITE" id="PS51450">
    <property type="entry name" value="LRR"/>
    <property type="match status" value="1"/>
</dbReference>
<keyword evidence="3" id="KW-1003">Cell membrane</keyword>
<dbReference type="Pfam" id="PF13855">
    <property type="entry name" value="LRR_8"/>
    <property type="match status" value="2"/>
</dbReference>
<dbReference type="PRINTS" id="PR00019">
    <property type="entry name" value="LEURICHRPT"/>
</dbReference>
<evidence type="ECO:0000256" key="12">
    <source>
        <dbReference type="SAM" id="MobiDB-lite"/>
    </source>
</evidence>
<dbReference type="SMART" id="SM00365">
    <property type="entry name" value="LRR_SD22"/>
    <property type="match status" value="4"/>
</dbReference>
<evidence type="ECO:0000256" key="13">
    <source>
        <dbReference type="SAM" id="Phobius"/>
    </source>
</evidence>
<dbReference type="AlphaFoldDB" id="A0AAP0N3J7"/>
<evidence type="ECO:0000256" key="4">
    <source>
        <dbReference type="ARBA" id="ARBA00022614"/>
    </source>
</evidence>
<comment type="subcellular location">
    <subcellularLocation>
        <location evidence="1">Cell membrane</location>
        <topology evidence="1">Single-pass type I membrane protein</topology>
    </subcellularLocation>
</comment>
<dbReference type="PANTHER" id="PTHR48062">
    <property type="entry name" value="RECEPTOR-LIKE PROTEIN 14"/>
    <property type="match status" value="1"/>
</dbReference>
<evidence type="ECO:0000256" key="11">
    <source>
        <dbReference type="ARBA" id="ARBA00023180"/>
    </source>
</evidence>
<dbReference type="GO" id="GO:0005886">
    <property type="term" value="C:plasma membrane"/>
    <property type="evidence" value="ECO:0007669"/>
    <property type="project" value="UniProtKB-SubCell"/>
</dbReference>
<keyword evidence="5 13" id="KW-0812">Transmembrane</keyword>
<keyword evidence="6" id="KW-0732">Signal</keyword>
<dbReference type="InterPro" id="IPR032675">
    <property type="entry name" value="LRR_dom_sf"/>
</dbReference>
<dbReference type="EMBL" id="JBCGBO010000001">
    <property type="protein sequence ID" value="KAK9229565.1"/>
    <property type="molecule type" value="Genomic_DNA"/>
</dbReference>
<dbReference type="PANTHER" id="PTHR48062:SF63">
    <property type="entry name" value="RECEPTOR-LIKE PROTEIN 1"/>
    <property type="match status" value="1"/>
</dbReference>
<keyword evidence="8 13" id="KW-1133">Transmembrane helix</keyword>
<evidence type="ECO:0000256" key="5">
    <source>
        <dbReference type="ARBA" id="ARBA00022692"/>
    </source>
</evidence>